<dbReference type="Pfam" id="PF14905">
    <property type="entry name" value="OMP_b-brl_3"/>
    <property type="match status" value="1"/>
</dbReference>
<accession>A0A378RJZ3</accession>
<dbReference type="InterPro" id="IPR037066">
    <property type="entry name" value="Plug_dom_sf"/>
</dbReference>
<evidence type="ECO:0000256" key="1">
    <source>
        <dbReference type="ARBA" id="ARBA00004442"/>
    </source>
</evidence>
<proteinExistence type="predicted"/>
<dbReference type="InterPro" id="IPR041700">
    <property type="entry name" value="OMP_b-brl_3"/>
</dbReference>
<keyword evidence="2" id="KW-0472">Membrane</keyword>
<evidence type="ECO:0000256" key="2">
    <source>
        <dbReference type="ARBA" id="ARBA00023136"/>
    </source>
</evidence>
<evidence type="ECO:0000256" key="3">
    <source>
        <dbReference type="ARBA" id="ARBA00023237"/>
    </source>
</evidence>
<gene>
    <name evidence="6" type="ORF">NCTC11179_00849</name>
</gene>
<keyword evidence="7" id="KW-1185">Reference proteome</keyword>
<keyword evidence="3" id="KW-0998">Cell outer membrane</keyword>
<dbReference type="PANTHER" id="PTHR40980:SF4">
    <property type="entry name" value="TONB-DEPENDENT RECEPTOR-LIKE BETA-BARREL DOMAIN-CONTAINING PROTEIN"/>
    <property type="match status" value="1"/>
</dbReference>
<sequence length="704" mass="80532">MNRIYIVMLSCCSLSMFAQTEAQLDSLYQTLPTDLGEVFIRVNKPVFQQKADKMVFNVENSTLSEGSTILEVLGRAPGVVVSQEGELSLRGKKGVSVMINGKLSSLSSKELANLLRSTNSSAVKNIEIIANPSAKYDATGNAGIINIVLKKSVLEGLNGSVYTSVGRGRKNRMNTGMNINYNHKGWSVFADYSYTFRGEEERKTFDQDFFDASSLLTRQTVQHYKTSEPLTSNNFKWGTDYQFNAKTSIGILFDAKIGRYENKSKGISDVYAPVSTLYSSIATDNYNDEHWYDYTYSVHGAHQFAEEGTRLDFDIEYEQSKFRSLQTQLQETLVATADAYPNRRGKIPSTLRVFNGKLDFTIPLWDNHTLETGWKSTVKTNDNPSVYEIEENNHWAIDPITTNHYDYKEQIHALYANYKATWDHWQIQVGLRNEYTDRTINQKTTAEHHQMDYNKLFPSASIKYETDQAHSYYASYSKRINRPSHFDLNPFRFYNDPFNYWQGNVNVRPEITHATEVGYSWSKYLIASIYFSQTNDVMTQVYSYEQDQTIMVKTLENLSKSYHYGATLTATSNPTDFWTLSSMFNLFNNQYKGTYQETTIDSKQVAFTLNAQNSFTFSKGIKAEINAQYFSKSNIGLYKRDAYFDLTIGASKSVFKDKGSIKLALTDVLKTNNFTIIGDNFDSKVKQKYDLDSRIATLSFNYKF</sequence>
<protein>
    <submittedName>
        <fullName evidence="6">Outer membrane receptor for Fe3+-dicitrate</fullName>
    </submittedName>
</protein>
<dbReference type="EMBL" id="UGQL01000001">
    <property type="protein sequence ID" value="STZ27314.1"/>
    <property type="molecule type" value="Genomic_DNA"/>
</dbReference>
<name>A0A378RJZ3_MYROD</name>
<dbReference type="PANTHER" id="PTHR40980">
    <property type="entry name" value="PLUG DOMAIN-CONTAINING PROTEIN"/>
    <property type="match status" value="1"/>
</dbReference>
<dbReference type="AlphaFoldDB" id="A0A378RJZ3"/>
<feature type="signal peptide" evidence="4">
    <location>
        <begin position="1"/>
        <end position="18"/>
    </location>
</feature>
<dbReference type="InterPro" id="IPR036942">
    <property type="entry name" value="Beta-barrel_TonB_sf"/>
</dbReference>
<feature type="chain" id="PRO_5017060868" evidence="4">
    <location>
        <begin position="19"/>
        <end position="704"/>
    </location>
</feature>
<feature type="domain" description="Outer membrane protein beta-barrel" evidence="5">
    <location>
        <begin position="302"/>
        <end position="702"/>
    </location>
</feature>
<dbReference type="RefSeq" id="WP_115090273.1">
    <property type="nucleotide sequence ID" value="NZ_CP068107.1"/>
</dbReference>
<evidence type="ECO:0000259" key="5">
    <source>
        <dbReference type="Pfam" id="PF14905"/>
    </source>
</evidence>
<dbReference type="Gene3D" id="2.40.170.20">
    <property type="entry name" value="TonB-dependent receptor, beta-barrel domain"/>
    <property type="match status" value="1"/>
</dbReference>
<comment type="subcellular location">
    <subcellularLocation>
        <location evidence="1">Cell outer membrane</location>
    </subcellularLocation>
</comment>
<reference evidence="6 7" key="1">
    <citation type="submission" date="2018-06" db="EMBL/GenBank/DDBJ databases">
        <authorList>
            <consortium name="Pathogen Informatics"/>
            <person name="Doyle S."/>
        </authorList>
    </citation>
    <scope>NUCLEOTIDE SEQUENCE [LARGE SCALE GENOMIC DNA]</scope>
    <source>
        <strain evidence="6 7">NCTC11179</strain>
    </source>
</reference>
<organism evidence="6 7">
    <name type="scientific">Myroides odoratus</name>
    <name type="common">Flavobacterium odoratum</name>
    <dbReference type="NCBI Taxonomy" id="256"/>
    <lineage>
        <taxon>Bacteria</taxon>
        <taxon>Pseudomonadati</taxon>
        <taxon>Bacteroidota</taxon>
        <taxon>Flavobacteriia</taxon>
        <taxon>Flavobacteriales</taxon>
        <taxon>Flavobacteriaceae</taxon>
        <taxon>Myroides</taxon>
    </lineage>
</organism>
<dbReference type="SUPFAM" id="SSF56935">
    <property type="entry name" value="Porins"/>
    <property type="match status" value="1"/>
</dbReference>
<keyword evidence="4" id="KW-0732">Signal</keyword>
<dbReference type="Gene3D" id="2.170.130.10">
    <property type="entry name" value="TonB-dependent receptor, plug domain"/>
    <property type="match status" value="1"/>
</dbReference>
<evidence type="ECO:0000256" key="4">
    <source>
        <dbReference type="SAM" id="SignalP"/>
    </source>
</evidence>
<dbReference type="GO" id="GO:0009279">
    <property type="term" value="C:cell outer membrane"/>
    <property type="evidence" value="ECO:0007669"/>
    <property type="project" value="UniProtKB-SubCell"/>
</dbReference>
<keyword evidence="6" id="KW-0675">Receptor</keyword>
<evidence type="ECO:0000313" key="7">
    <source>
        <dbReference type="Proteomes" id="UP000255024"/>
    </source>
</evidence>
<dbReference type="Proteomes" id="UP000255024">
    <property type="component" value="Unassembled WGS sequence"/>
</dbReference>
<evidence type="ECO:0000313" key="6">
    <source>
        <dbReference type="EMBL" id="STZ27314.1"/>
    </source>
</evidence>